<proteinExistence type="predicted"/>
<organism evidence="1 2">
    <name type="scientific">Xanthobacter tagetidis</name>
    <dbReference type="NCBI Taxonomy" id="60216"/>
    <lineage>
        <taxon>Bacteria</taxon>
        <taxon>Pseudomonadati</taxon>
        <taxon>Pseudomonadota</taxon>
        <taxon>Alphaproteobacteria</taxon>
        <taxon>Hyphomicrobiales</taxon>
        <taxon>Xanthobacteraceae</taxon>
        <taxon>Xanthobacter</taxon>
    </lineage>
</organism>
<accession>A0A3L7AIK4</accession>
<name>A0A3L7AIK4_9HYPH</name>
<keyword evidence="2" id="KW-1185">Reference proteome</keyword>
<sequence length="126" mass="14068">MALPTWPTGVPNAPLRDSWDVDRFNANLETEMEAGNVRVRRRPWNLIVMQWSRVLNPTQMTAFETFVTTTISGGAARFAMSVSLDGSTFVTRTVQMRAKSLKYSSFAPDLTQVSFTMLVFPASVTS</sequence>
<dbReference type="EMBL" id="RCTF01000005">
    <property type="protein sequence ID" value="RLP79498.1"/>
    <property type="molecule type" value="Genomic_DNA"/>
</dbReference>
<comment type="caution">
    <text evidence="1">The sequence shown here is derived from an EMBL/GenBank/DDBJ whole genome shotgun (WGS) entry which is preliminary data.</text>
</comment>
<reference evidence="1 2" key="1">
    <citation type="submission" date="2018-10" db="EMBL/GenBank/DDBJ databases">
        <title>Xanthobacter tagetidis genome sequencing and assembly.</title>
        <authorList>
            <person name="Maclea K.S."/>
            <person name="Goen A.E."/>
            <person name="Fatima S.A."/>
        </authorList>
    </citation>
    <scope>NUCLEOTIDE SEQUENCE [LARGE SCALE GENOMIC DNA]</scope>
    <source>
        <strain evidence="1 2">ATCC 700314</strain>
    </source>
</reference>
<protein>
    <submittedName>
        <fullName evidence="1">Uncharacterized protein</fullName>
    </submittedName>
</protein>
<evidence type="ECO:0000313" key="1">
    <source>
        <dbReference type="EMBL" id="RLP79498.1"/>
    </source>
</evidence>
<dbReference type="Proteomes" id="UP000269692">
    <property type="component" value="Unassembled WGS sequence"/>
</dbReference>
<dbReference type="AlphaFoldDB" id="A0A3L7AIK4"/>
<gene>
    <name evidence="1" type="ORF">D9R14_07485</name>
</gene>
<evidence type="ECO:0000313" key="2">
    <source>
        <dbReference type="Proteomes" id="UP000269692"/>
    </source>
</evidence>
<dbReference type="OrthoDB" id="8454201at2"/>
<dbReference type="RefSeq" id="WP_121622708.1">
    <property type="nucleotide sequence ID" value="NZ_JACIIW010000001.1"/>
</dbReference>